<sequence length="114" mass="12675">MTEEKHSEHVVFHNASGSQVNFANHGSTIYVSNGQGDELGRLIQELRQLLADTDRIPEEEKESTYEILEMIRKGGQEGKSLSNLLLDRLQKWQAAFGATSAVGQVISSVMDMIK</sequence>
<dbReference type="EMBL" id="JBHTNU010000016">
    <property type="protein sequence ID" value="MFD1428001.1"/>
    <property type="molecule type" value="Genomic_DNA"/>
</dbReference>
<evidence type="ECO:0000313" key="1">
    <source>
        <dbReference type="EMBL" id="MFD1428001.1"/>
    </source>
</evidence>
<accession>A0ABW4CCZ6</accession>
<protein>
    <submittedName>
        <fullName evidence="1">Uncharacterized protein</fullName>
    </submittedName>
</protein>
<dbReference type="RefSeq" id="WP_380166498.1">
    <property type="nucleotide sequence ID" value="NZ_JBHTNU010000016.1"/>
</dbReference>
<comment type="caution">
    <text evidence="1">The sequence shown here is derived from an EMBL/GenBank/DDBJ whole genome shotgun (WGS) entry which is preliminary data.</text>
</comment>
<dbReference type="Proteomes" id="UP001597282">
    <property type="component" value="Unassembled WGS sequence"/>
</dbReference>
<evidence type="ECO:0000313" key="2">
    <source>
        <dbReference type="Proteomes" id="UP001597282"/>
    </source>
</evidence>
<proteinExistence type="predicted"/>
<organism evidence="1 2">
    <name type="scientific">Kroppenstedtia sanguinis</name>
    <dbReference type="NCBI Taxonomy" id="1380684"/>
    <lineage>
        <taxon>Bacteria</taxon>
        <taxon>Bacillati</taxon>
        <taxon>Bacillota</taxon>
        <taxon>Bacilli</taxon>
        <taxon>Bacillales</taxon>
        <taxon>Thermoactinomycetaceae</taxon>
        <taxon>Kroppenstedtia</taxon>
    </lineage>
</organism>
<name>A0ABW4CCZ6_9BACL</name>
<gene>
    <name evidence="1" type="ORF">ACFQ4Y_13930</name>
</gene>
<reference evidence="2" key="1">
    <citation type="journal article" date="2019" name="Int. J. Syst. Evol. Microbiol.">
        <title>The Global Catalogue of Microorganisms (GCM) 10K type strain sequencing project: providing services to taxonomists for standard genome sequencing and annotation.</title>
        <authorList>
            <consortium name="The Broad Institute Genomics Platform"/>
            <consortium name="The Broad Institute Genome Sequencing Center for Infectious Disease"/>
            <person name="Wu L."/>
            <person name="Ma J."/>
        </authorList>
    </citation>
    <scope>NUCLEOTIDE SEQUENCE [LARGE SCALE GENOMIC DNA]</scope>
    <source>
        <strain evidence="2">S1</strain>
    </source>
</reference>
<keyword evidence="2" id="KW-1185">Reference proteome</keyword>